<dbReference type="RefSeq" id="WP_010593964.1">
    <property type="nucleotide sequence ID" value="NZ_CP023714.1"/>
</dbReference>
<accession>A0A098BRX1</accession>
<dbReference type="OrthoDB" id="4764664at2"/>
<dbReference type="KEGG" id="rrz:CS378_21240"/>
<dbReference type="Proteomes" id="UP000042997">
    <property type="component" value="Unassembled WGS sequence"/>
</dbReference>
<gene>
    <name evidence="1" type="ORF">RHRU231_770113</name>
</gene>
<evidence type="ECO:0000313" key="2">
    <source>
        <dbReference type="Proteomes" id="UP000042997"/>
    </source>
</evidence>
<dbReference type="AlphaFoldDB" id="A0A098BRX1"/>
<sequence length="142" mass="15081">MATSERPGPGLDDRAPRRKRRPFAAAVEWLKTHVRRLARAVRKRRDAVLRDAPASTDQLIDTVTEGSASTRAVLKGAGAALTGKNPVWAAVKGLISGLSTRTKILLALLVVLVALLAPVLLVVALLALLVAWLVAAVRAATR</sequence>
<protein>
    <submittedName>
        <fullName evidence="1">Uncharacterized protein</fullName>
    </submittedName>
</protein>
<dbReference type="EMBL" id="CCSD01000091">
    <property type="protein sequence ID" value="CDZ90992.1"/>
    <property type="molecule type" value="Genomic_DNA"/>
</dbReference>
<organism evidence="1 2">
    <name type="scientific">Rhodococcus ruber</name>
    <dbReference type="NCBI Taxonomy" id="1830"/>
    <lineage>
        <taxon>Bacteria</taxon>
        <taxon>Bacillati</taxon>
        <taxon>Actinomycetota</taxon>
        <taxon>Actinomycetes</taxon>
        <taxon>Mycobacteriales</taxon>
        <taxon>Nocardiaceae</taxon>
        <taxon>Rhodococcus</taxon>
    </lineage>
</organism>
<reference evidence="1 2" key="1">
    <citation type="journal article" date="2014" name="Genome Announc.">
        <title>Draft Genome Sequence of Propane- and Butane-Oxidizing Actinobacterium Rhodococcus ruber IEGM 231.</title>
        <authorList>
            <person name="Ivshina I.B."/>
            <person name="Kuyukina M.S."/>
            <person name="Krivoruchko A.V."/>
            <person name="Barbe V."/>
            <person name="Fischer C."/>
        </authorList>
    </citation>
    <scope>NUCLEOTIDE SEQUENCE [LARGE SCALE GENOMIC DNA]</scope>
</reference>
<proteinExistence type="predicted"/>
<name>A0A098BRX1_9NOCA</name>
<dbReference type="eggNOG" id="ENOG5033MVN">
    <property type="taxonomic scope" value="Bacteria"/>
</dbReference>
<evidence type="ECO:0000313" key="1">
    <source>
        <dbReference type="EMBL" id="CDZ90992.1"/>
    </source>
</evidence>